<organism evidence="2 3">
    <name type="scientific">Limnochorda pilosa</name>
    <dbReference type="NCBI Taxonomy" id="1555112"/>
    <lineage>
        <taxon>Bacteria</taxon>
        <taxon>Bacillati</taxon>
        <taxon>Bacillota</taxon>
        <taxon>Limnochordia</taxon>
        <taxon>Limnochordales</taxon>
        <taxon>Limnochordaceae</taxon>
        <taxon>Limnochorda</taxon>
    </lineage>
</organism>
<dbReference type="AlphaFoldDB" id="A0A0K2SG77"/>
<dbReference type="KEGG" id="lpil:LIP_0238"/>
<evidence type="ECO:0000256" key="1">
    <source>
        <dbReference type="SAM" id="MobiDB-lite"/>
    </source>
</evidence>
<reference evidence="3" key="2">
    <citation type="journal article" date="2016" name="Int. J. Syst. Evol. Microbiol.">
        <title>Complete genome sequence and cell structure of Limnochorda pilosa, a Gram-negative spore-former within the phylum Firmicutes.</title>
        <authorList>
            <person name="Watanabe M."/>
            <person name="Kojima H."/>
            <person name="Fukui M."/>
        </authorList>
    </citation>
    <scope>NUCLEOTIDE SEQUENCE [LARGE SCALE GENOMIC DNA]</scope>
    <source>
        <strain evidence="3">HC45</strain>
    </source>
</reference>
<evidence type="ECO:0000313" key="3">
    <source>
        <dbReference type="Proteomes" id="UP000065807"/>
    </source>
</evidence>
<sequence>MWENVTPYGERPDDGLRVVATAQLREGTRHRAVGNEASHPDAVPVTPTLEDGSSGS</sequence>
<dbReference type="EMBL" id="AP014924">
    <property type="protein sequence ID" value="BAS26095.1"/>
    <property type="molecule type" value="Genomic_DNA"/>
</dbReference>
<feature type="region of interest" description="Disordered" evidence="1">
    <location>
        <begin position="28"/>
        <end position="56"/>
    </location>
</feature>
<accession>A0A0K2SG77</accession>
<evidence type="ECO:0000313" key="2">
    <source>
        <dbReference type="EMBL" id="BAS26095.1"/>
    </source>
</evidence>
<dbReference type="Proteomes" id="UP000065807">
    <property type="component" value="Chromosome"/>
</dbReference>
<proteinExistence type="predicted"/>
<keyword evidence="3" id="KW-1185">Reference proteome</keyword>
<name>A0A0K2SG77_LIMPI</name>
<reference evidence="3" key="1">
    <citation type="submission" date="2015-07" db="EMBL/GenBank/DDBJ databases">
        <title>Complete genome sequence and phylogenetic analysis of Limnochorda pilosa.</title>
        <authorList>
            <person name="Watanabe M."/>
            <person name="Kojima H."/>
            <person name="Fukui M."/>
        </authorList>
    </citation>
    <scope>NUCLEOTIDE SEQUENCE [LARGE SCALE GENOMIC DNA]</scope>
    <source>
        <strain evidence="3">HC45</strain>
    </source>
</reference>
<gene>
    <name evidence="2" type="ORF">LIP_0238</name>
</gene>
<protein>
    <submittedName>
        <fullName evidence="2">Uncharacterized protein</fullName>
    </submittedName>
</protein>